<dbReference type="EMBL" id="KZ451888">
    <property type="protein sequence ID" value="PKA65940.1"/>
    <property type="molecule type" value="Genomic_DNA"/>
</dbReference>
<dbReference type="PANTHER" id="PTHR33181:SF4">
    <property type="entry name" value="OVULE PROTEIN"/>
    <property type="match status" value="1"/>
</dbReference>
<evidence type="ECO:0000313" key="2">
    <source>
        <dbReference type="Proteomes" id="UP000236161"/>
    </source>
</evidence>
<dbReference type="AlphaFoldDB" id="A0A2I0BDR8"/>
<protein>
    <submittedName>
        <fullName evidence="1">Uncharacterized protein</fullName>
    </submittedName>
</protein>
<proteinExistence type="predicted"/>
<gene>
    <name evidence="1" type="ORF">AXF42_Ash010349</name>
</gene>
<dbReference type="PANTHER" id="PTHR33181">
    <property type="entry name" value="OS01G0778500 PROTEIN"/>
    <property type="match status" value="1"/>
</dbReference>
<evidence type="ECO:0000313" key="1">
    <source>
        <dbReference type="EMBL" id="PKA65940.1"/>
    </source>
</evidence>
<dbReference type="Proteomes" id="UP000236161">
    <property type="component" value="Unassembled WGS sequence"/>
</dbReference>
<sequence length="85" mass="10551">MEVWWDRMIFSMKRFWIRMAARLGLPKTGLGRLRQEVRTCEYEDVHVMWEMLRRTDTKIGMYPPLDHRRQPKRRDWAIHNLCNSF</sequence>
<name>A0A2I0BDR8_9ASPA</name>
<dbReference type="STRING" id="1088818.A0A2I0BDR8"/>
<keyword evidence="2" id="KW-1185">Reference proteome</keyword>
<reference evidence="1 2" key="1">
    <citation type="journal article" date="2017" name="Nature">
        <title>The Apostasia genome and the evolution of orchids.</title>
        <authorList>
            <person name="Zhang G.Q."/>
            <person name="Liu K.W."/>
            <person name="Li Z."/>
            <person name="Lohaus R."/>
            <person name="Hsiao Y.Y."/>
            <person name="Niu S.C."/>
            <person name="Wang J.Y."/>
            <person name="Lin Y.C."/>
            <person name="Xu Q."/>
            <person name="Chen L.J."/>
            <person name="Yoshida K."/>
            <person name="Fujiwara S."/>
            <person name="Wang Z.W."/>
            <person name="Zhang Y.Q."/>
            <person name="Mitsuda N."/>
            <person name="Wang M."/>
            <person name="Liu G.H."/>
            <person name="Pecoraro L."/>
            <person name="Huang H.X."/>
            <person name="Xiao X.J."/>
            <person name="Lin M."/>
            <person name="Wu X.Y."/>
            <person name="Wu W.L."/>
            <person name="Chen Y.Y."/>
            <person name="Chang S.B."/>
            <person name="Sakamoto S."/>
            <person name="Ohme-Takagi M."/>
            <person name="Yagi M."/>
            <person name="Zeng S.J."/>
            <person name="Shen C.Y."/>
            <person name="Yeh C.M."/>
            <person name="Luo Y.B."/>
            <person name="Tsai W.C."/>
            <person name="Van de Peer Y."/>
            <person name="Liu Z.J."/>
        </authorList>
    </citation>
    <scope>NUCLEOTIDE SEQUENCE [LARGE SCALE GENOMIC DNA]</scope>
    <source>
        <strain evidence="2">cv. Shenzhen</strain>
        <tissue evidence="1">Stem</tissue>
    </source>
</reference>
<organism evidence="1 2">
    <name type="scientific">Apostasia shenzhenica</name>
    <dbReference type="NCBI Taxonomy" id="1088818"/>
    <lineage>
        <taxon>Eukaryota</taxon>
        <taxon>Viridiplantae</taxon>
        <taxon>Streptophyta</taxon>
        <taxon>Embryophyta</taxon>
        <taxon>Tracheophyta</taxon>
        <taxon>Spermatophyta</taxon>
        <taxon>Magnoliopsida</taxon>
        <taxon>Liliopsida</taxon>
        <taxon>Asparagales</taxon>
        <taxon>Orchidaceae</taxon>
        <taxon>Apostasioideae</taxon>
        <taxon>Apostasia</taxon>
    </lineage>
</organism>
<accession>A0A2I0BDR8</accession>
<dbReference type="OrthoDB" id="661559at2759"/>